<dbReference type="OrthoDB" id="5969911at2"/>
<dbReference type="AlphaFoldDB" id="A0A1X1Z300"/>
<name>A0A1X1Z300_9MYCO</name>
<evidence type="ECO:0000313" key="5">
    <source>
        <dbReference type="Proteomes" id="UP000193529"/>
    </source>
</evidence>
<protein>
    <recommendedName>
        <fullName evidence="6">Alpha/beta hydrolase</fullName>
    </recommendedName>
</protein>
<dbReference type="Proteomes" id="UP000193529">
    <property type="component" value="Unassembled WGS sequence"/>
</dbReference>
<proteinExistence type="predicted"/>
<sequence length="627" mass="66015">MQLRYISIPALIAEAGGDPWAIEHSLQVGRPAQISDLAEAFHAAGRCTAESSQAFDDARRRFASSWNHENGENPINDSAEVQRVAGSLGAQSLQLPKIAADLENIAAALAEAQRTGATLISTLEGQLQQLDDEIGQAVEIEKDNHLSAADRSALDAFIRTCEDDAIADTKSALAQLQSVRAGYSDYLDRSLTNLRTDGYDPSAIQALDAPESPAKPQEPVPLPPPGSSAEDVNRWWQTLTPQQQQQLIADHPPDLGNLNGIPVDARGAVNHAVMNDDLRRVEDLAKNGVTVSDVLADPGKFGLTPAAILRYRNACQARDGLAKAGQAVDKWPGNHPPVYLLRYQPEAFGGEGAGAIAIGNPDTAANTAVLVKGLGTGVREGTLSNPDGVRLYEETARADWGKETAVVLWVGYDAPNTWHDPGLYEPNMARTGGQLLSADVNALAVTHQGAPTHMTVVGHSYGSTVVSDAAAAYGMHSNDVVLVGSPGTDLAHSAADFHLSPGGHLYVGAASADPVTWSPGQVRGPGLIGPTLGGLGDDPSVDGYGSTRFKAENPQYTANPIYDHSHYFDNGSESLFGIADVASGHGDALQHDGMTARHRGEYGVGGWFDPEALRQGTTGHVHSGPAG</sequence>
<evidence type="ECO:0000259" key="3">
    <source>
        <dbReference type="Pfam" id="PF22905"/>
    </source>
</evidence>
<dbReference type="Pfam" id="PF22905">
    <property type="entry name" value="Hydro_N_hd"/>
    <property type="match status" value="1"/>
</dbReference>
<keyword evidence="5" id="KW-1185">Reference proteome</keyword>
<comment type="caution">
    <text evidence="4">The sequence shown here is derived from an EMBL/GenBank/DDBJ whole genome shotgun (WGS) entry which is preliminary data.</text>
</comment>
<evidence type="ECO:0000259" key="2">
    <source>
        <dbReference type="Pfam" id="PF06259"/>
    </source>
</evidence>
<feature type="region of interest" description="Disordered" evidence="1">
    <location>
        <begin position="203"/>
        <end position="230"/>
    </location>
</feature>
<dbReference type="RefSeq" id="WP_085080983.1">
    <property type="nucleotide sequence ID" value="NZ_JACKRZ010000079.1"/>
</dbReference>
<dbReference type="InterPro" id="IPR054469">
    <property type="entry name" value="Pred_hydrolase_N"/>
</dbReference>
<feature type="domain" description="Predicted hydrolase N-terminal" evidence="3">
    <location>
        <begin position="1"/>
        <end position="195"/>
    </location>
</feature>
<gene>
    <name evidence="4" type="ORF">AWC19_20650</name>
</gene>
<dbReference type="Pfam" id="PF06259">
    <property type="entry name" value="Abhydrolase_8"/>
    <property type="match status" value="1"/>
</dbReference>
<accession>A0A1X1Z300</accession>
<dbReference type="InterPro" id="IPR010427">
    <property type="entry name" value="DUF1023"/>
</dbReference>
<evidence type="ECO:0008006" key="6">
    <source>
        <dbReference type="Google" id="ProtNLM"/>
    </source>
</evidence>
<feature type="compositionally biased region" description="Pro residues" evidence="1">
    <location>
        <begin position="216"/>
        <end position="226"/>
    </location>
</feature>
<feature type="domain" description="DUF1023" evidence="2">
    <location>
        <begin position="352"/>
        <end position="517"/>
    </location>
</feature>
<organism evidence="4 5">
    <name type="scientific">Mycobacterium palustre</name>
    <dbReference type="NCBI Taxonomy" id="153971"/>
    <lineage>
        <taxon>Bacteria</taxon>
        <taxon>Bacillati</taxon>
        <taxon>Actinomycetota</taxon>
        <taxon>Actinomycetes</taxon>
        <taxon>Mycobacteriales</taxon>
        <taxon>Mycobacteriaceae</taxon>
        <taxon>Mycobacterium</taxon>
        <taxon>Mycobacterium simiae complex</taxon>
    </lineage>
</organism>
<dbReference type="STRING" id="153971.AWC19_20650"/>
<evidence type="ECO:0000313" key="4">
    <source>
        <dbReference type="EMBL" id="ORW17690.1"/>
    </source>
</evidence>
<dbReference type="SUPFAM" id="SSF53474">
    <property type="entry name" value="alpha/beta-Hydrolases"/>
    <property type="match status" value="1"/>
</dbReference>
<evidence type="ECO:0000256" key="1">
    <source>
        <dbReference type="SAM" id="MobiDB-lite"/>
    </source>
</evidence>
<reference evidence="4 5" key="1">
    <citation type="submission" date="2016-01" db="EMBL/GenBank/DDBJ databases">
        <title>The new phylogeny of the genus Mycobacterium.</title>
        <authorList>
            <person name="Tarcisio F."/>
            <person name="Conor M."/>
            <person name="Antonella G."/>
            <person name="Elisabetta G."/>
            <person name="Giulia F.S."/>
            <person name="Sara T."/>
            <person name="Anna F."/>
            <person name="Clotilde B."/>
            <person name="Roberto B."/>
            <person name="Veronica D.S."/>
            <person name="Fabio R."/>
            <person name="Monica P."/>
            <person name="Olivier J."/>
            <person name="Enrico T."/>
            <person name="Nicola S."/>
        </authorList>
    </citation>
    <scope>NUCLEOTIDE SEQUENCE [LARGE SCALE GENOMIC DNA]</scope>
    <source>
        <strain evidence="4 5">DSM 44572</strain>
    </source>
</reference>
<dbReference type="InterPro" id="IPR029058">
    <property type="entry name" value="AB_hydrolase_fold"/>
</dbReference>
<dbReference type="EMBL" id="LQPJ01000144">
    <property type="protein sequence ID" value="ORW17690.1"/>
    <property type="molecule type" value="Genomic_DNA"/>
</dbReference>